<comment type="caution">
    <text evidence="1">The sequence shown here is derived from an EMBL/GenBank/DDBJ whole genome shotgun (WGS) entry which is preliminary data.</text>
</comment>
<keyword evidence="2" id="KW-1185">Reference proteome</keyword>
<protein>
    <submittedName>
        <fullName evidence="1">Uncharacterized protein</fullName>
    </submittedName>
</protein>
<organism evidence="1 2">
    <name type="scientific">Caerostris extrusa</name>
    <name type="common">Bark spider</name>
    <name type="synonym">Caerostris bankana</name>
    <dbReference type="NCBI Taxonomy" id="172846"/>
    <lineage>
        <taxon>Eukaryota</taxon>
        <taxon>Metazoa</taxon>
        <taxon>Ecdysozoa</taxon>
        <taxon>Arthropoda</taxon>
        <taxon>Chelicerata</taxon>
        <taxon>Arachnida</taxon>
        <taxon>Araneae</taxon>
        <taxon>Araneomorphae</taxon>
        <taxon>Entelegynae</taxon>
        <taxon>Araneoidea</taxon>
        <taxon>Araneidae</taxon>
        <taxon>Caerostris</taxon>
    </lineage>
</organism>
<proteinExistence type="predicted"/>
<accession>A0AAV4ULT9</accession>
<dbReference type="AlphaFoldDB" id="A0AAV4ULT9"/>
<gene>
    <name evidence="1" type="ORF">CEXT_36981</name>
</gene>
<evidence type="ECO:0000313" key="1">
    <source>
        <dbReference type="EMBL" id="GIY58787.1"/>
    </source>
</evidence>
<dbReference type="Proteomes" id="UP001054945">
    <property type="component" value="Unassembled WGS sequence"/>
</dbReference>
<dbReference type="EMBL" id="BPLR01013105">
    <property type="protein sequence ID" value="GIY58787.1"/>
    <property type="molecule type" value="Genomic_DNA"/>
</dbReference>
<evidence type="ECO:0000313" key="2">
    <source>
        <dbReference type="Proteomes" id="UP001054945"/>
    </source>
</evidence>
<name>A0AAV4ULT9_CAEEX</name>
<reference evidence="1 2" key="1">
    <citation type="submission" date="2021-06" db="EMBL/GenBank/DDBJ databases">
        <title>Caerostris extrusa draft genome.</title>
        <authorList>
            <person name="Kono N."/>
            <person name="Arakawa K."/>
        </authorList>
    </citation>
    <scope>NUCLEOTIDE SEQUENCE [LARGE SCALE GENOMIC DNA]</scope>
</reference>
<sequence>MEMKLGECLETNTVTAEDNHEITQQHHNGLLDIMAVALPSALITVLPNVRFRPCHVSTHFAPMTIHLLKRQEAIGMRRWKV</sequence>